<dbReference type="AlphaFoldDB" id="A0A8T0FTF7"/>
<comment type="caution">
    <text evidence="2">The sequence shown here is derived from an EMBL/GenBank/DDBJ whole genome shotgun (WGS) entry which is preliminary data.</text>
</comment>
<evidence type="ECO:0000256" key="1">
    <source>
        <dbReference type="SAM" id="SignalP"/>
    </source>
</evidence>
<name>A0A8T0FTF7_ARGBR</name>
<evidence type="ECO:0000313" key="3">
    <source>
        <dbReference type="Proteomes" id="UP000807504"/>
    </source>
</evidence>
<reference evidence="2" key="1">
    <citation type="journal article" date="2020" name="bioRxiv">
        <title>Chromosome-level reference genome of the European wasp spider Argiope bruennichi: a resource for studies on range expansion and evolutionary adaptation.</title>
        <authorList>
            <person name="Sheffer M.M."/>
            <person name="Hoppe A."/>
            <person name="Krehenwinkel H."/>
            <person name="Uhl G."/>
            <person name="Kuss A.W."/>
            <person name="Jensen L."/>
            <person name="Jensen C."/>
            <person name="Gillespie R.G."/>
            <person name="Hoff K.J."/>
            <person name="Prost S."/>
        </authorList>
    </citation>
    <scope>NUCLEOTIDE SEQUENCE</scope>
</reference>
<sequence>MKIQAKKLCYLVVIVLSFMNLCFAFQIEFDDDDYDYKDDYTLNKSQGSDEHRIQKRPTVLLNRLMYALQNAIQSPEEMINRQHQELQRRGYPKHYWNCYFNAVSCFKRKRQHKLSQLPQLEKS</sequence>
<feature type="signal peptide" evidence="1">
    <location>
        <begin position="1"/>
        <end position="24"/>
    </location>
</feature>
<protein>
    <submittedName>
        <fullName evidence="2">Uncharacterized protein</fullName>
    </submittedName>
</protein>
<proteinExistence type="predicted"/>
<dbReference type="Proteomes" id="UP000807504">
    <property type="component" value="Unassembled WGS sequence"/>
</dbReference>
<organism evidence="2 3">
    <name type="scientific">Argiope bruennichi</name>
    <name type="common">Wasp spider</name>
    <name type="synonym">Aranea bruennichi</name>
    <dbReference type="NCBI Taxonomy" id="94029"/>
    <lineage>
        <taxon>Eukaryota</taxon>
        <taxon>Metazoa</taxon>
        <taxon>Ecdysozoa</taxon>
        <taxon>Arthropoda</taxon>
        <taxon>Chelicerata</taxon>
        <taxon>Arachnida</taxon>
        <taxon>Araneae</taxon>
        <taxon>Araneomorphae</taxon>
        <taxon>Entelegynae</taxon>
        <taxon>Araneoidea</taxon>
        <taxon>Araneidae</taxon>
        <taxon>Argiope</taxon>
    </lineage>
</organism>
<gene>
    <name evidence="2" type="ORF">HNY73_004494</name>
</gene>
<accession>A0A8T0FTF7</accession>
<feature type="chain" id="PRO_5035785165" evidence="1">
    <location>
        <begin position="25"/>
        <end position="123"/>
    </location>
</feature>
<evidence type="ECO:0000313" key="2">
    <source>
        <dbReference type="EMBL" id="KAF8792959.1"/>
    </source>
</evidence>
<keyword evidence="3" id="KW-1185">Reference proteome</keyword>
<keyword evidence="1" id="KW-0732">Signal</keyword>
<reference evidence="2" key="2">
    <citation type="submission" date="2020-06" db="EMBL/GenBank/DDBJ databases">
        <authorList>
            <person name="Sheffer M."/>
        </authorList>
    </citation>
    <scope>NUCLEOTIDE SEQUENCE</scope>
</reference>
<dbReference type="EMBL" id="JABXBU010000003">
    <property type="protein sequence ID" value="KAF8792959.1"/>
    <property type="molecule type" value="Genomic_DNA"/>
</dbReference>